<dbReference type="EnsemblPlants" id="KRG89813">
    <property type="protein sequence ID" value="KRG89813"/>
    <property type="gene ID" value="GLYMA_20G049000"/>
</dbReference>
<organism evidence="3">
    <name type="scientific">Glycine max</name>
    <name type="common">Soybean</name>
    <name type="synonym">Glycine hispida</name>
    <dbReference type="NCBI Taxonomy" id="3847"/>
    <lineage>
        <taxon>Eukaryota</taxon>
        <taxon>Viridiplantae</taxon>
        <taxon>Streptophyta</taxon>
        <taxon>Embryophyta</taxon>
        <taxon>Tracheophyta</taxon>
        <taxon>Spermatophyta</taxon>
        <taxon>Magnoliopsida</taxon>
        <taxon>eudicotyledons</taxon>
        <taxon>Gunneridae</taxon>
        <taxon>Pentapetalae</taxon>
        <taxon>rosids</taxon>
        <taxon>fabids</taxon>
        <taxon>Fabales</taxon>
        <taxon>Fabaceae</taxon>
        <taxon>Papilionoideae</taxon>
        <taxon>50 kb inversion clade</taxon>
        <taxon>NPAAA clade</taxon>
        <taxon>indigoferoid/millettioid clade</taxon>
        <taxon>Phaseoleae</taxon>
        <taxon>Glycine</taxon>
        <taxon>Glycine subgen. Soja</taxon>
    </lineage>
</organism>
<dbReference type="AlphaFoldDB" id="K7N1J8"/>
<proteinExistence type="predicted"/>
<dbReference type="HOGENOM" id="CLU_1707428_0_0_1"/>
<sequence>MKSIFQNQKSKHTRMSSYKKPNNPILQKNKYAHETQSYATSVAKSNPHNLSTFKGQTCTFLTPQITENSLKRKTDPQLNAPRKKNVFPNSISNQTRVQNADTTFWSEKNTQGLVINQPNKMAPTDPPPKHNPTFHSQTSQQQKSPNYNTTNCHP</sequence>
<protein>
    <submittedName>
        <fullName evidence="2 3">Uncharacterized protein</fullName>
    </submittedName>
</protein>
<dbReference type="EMBL" id="CM000853">
    <property type="protein sequence ID" value="KRG89813.1"/>
    <property type="molecule type" value="Genomic_DNA"/>
</dbReference>
<evidence type="ECO:0000313" key="2">
    <source>
        <dbReference type="EMBL" id="KRG89813.1"/>
    </source>
</evidence>
<feature type="region of interest" description="Disordered" evidence="1">
    <location>
        <begin position="68"/>
        <end position="97"/>
    </location>
</feature>
<evidence type="ECO:0000256" key="1">
    <source>
        <dbReference type="SAM" id="MobiDB-lite"/>
    </source>
</evidence>
<reference evidence="2" key="3">
    <citation type="submission" date="2018-07" db="EMBL/GenBank/DDBJ databases">
        <title>WGS assembly of Glycine max.</title>
        <authorList>
            <person name="Schmutz J."/>
            <person name="Cannon S."/>
            <person name="Schlueter J."/>
            <person name="Ma J."/>
            <person name="Mitros T."/>
            <person name="Nelson W."/>
            <person name="Hyten D."/>
            <person name="Song Q."/>
            <person name="Thelen J."/>
            <person name="Cheng J."/>
            <person name="Xu D."/>
            <person name="Hellsten U."/>
            <person name="May G."/>
            <person name="Yu Y."/>
            <person name="Sakurai T."/>
            <person name="Umezawa T."/>
            <person name="Bhattacharyya M."/>
            <person name="Sandhu D."/>
            <person name="Valliyodan B."/>
            <person name="Lindquist E."/>
            <person name="Peto M."/>
            <person name="Grant D."/>
            <person name="Shu S."/>
            <person name="Goodstein D."/>
            <person name="Barry K."/>
            <person name="Futrell-Griggs M."/>
            <person name="Abernathy B."/>
            <person name="Du J."/>
            <person name="Tian Z."/>
            <person name="Zhu L."/>
            <person name="Gill N."/>
            <person name="Joshi T."/>
            <person name="Libault M."/>
            <person name="Sethuraman A."/>
            <person name="Zhang X."/>
            <person name="Shinozaki K."/>
            <person name="Nguyen H."/>
            <person name="Wing R."/>
            <person name="Cregan P."/>
            <person name="Specht J."/>
            <person name="Grimwood J."/>
            <person name="Rokhsar D."/>
            <person name="Stacey G."/>
            <person name="Shoemaker R."/>
            <person name="Jackson S."/>
        </authorList>
    </citation>
    <scope>NUCLEOTIDE SEQUENCE</scope>
    <source>
        <tissue evidence="2">Callus</tissue>
    </source>
</reference>
<feature type="region of interest" description="Disordered" evidence="1">
    <location>
        <begin position="1"/>
        <end position="26"/>
    </location>
</feature>
<feature type="compositionally biased region" description="Polar residues" evidence="1">
    <location>
        <begin position="87"/>
        <end position="97"/>
    </location>
</feature>
<dbReference type="InParanoid" id="K7N1J8"/>
<accession>K7N1J8</accession>
<evidence type="ECO:0000313" key="4">
    <source>
        <dbReference type="Proteomes" id="UP000008827"/>
    </source>
</evidence>
<dbReference type="Proteomes" id="UP000008827">
    <property type="component" value="Chromosome 20"/>
</dbReference>
<gene>
    <name evidence="2" type="ORF">GLYMA_20G049000</name>
</gene>
<feature type="region of interest" description="Disordered" evidence="1">
    <location>
        <begin position="116"/>
        <end position="154"/>
    </location>
</feature>
<feature type="compositionally biased region" description="Polar residues" evidence="1">
    <location>
        <begin position="133"/>
        <end position="154"/>
    </location>
</feature>
<dbReference type="PaxDb" id="3847-GLYMA20G10826.1"/>
<reference evidence="3" key="2">
    <citation type="submission" date="2018-02" db="UniProtKB">
        <authorList>
            <consortium name="EnsemblPlants"/>
        </authorList>
    </citation>
    <scope>IDENTIFICATION</scope>
    <source>
        <strain evidence="3">Williams 82</strain>
    </source>
</reference>
<name>K7N1J8_SOYBN</name>
<reference evidence="2 3" key="1">
    <citation type="journal article" date="2010" name="Nature">
        <title>Genome sequence of the palaeopolyploid soybean.</title>
        <authorList>
            <person name="Schmutz J."/>
            <person name="Cannon S.B."/>
            <person name="Schlueter J."/>
            <person name="Ma J."/>
            <person name="Mitros T."/>
            <person name="Nelson W."/>
            <person name="Hyten D.L."/>
            <person name="Song Q."/>
            <person name="Thelen J.J."/>
            <person name="Cheng J."/>
            <person name="Xu D."/>
            <person name="Hellsten U."/>
            <person name="May G.D."/>
            <person name="Yu Y."/>
            <person name="Sakurai T."/>
            <person name="Umezawa T."/>
            <person name="Bhattacharyya M.K."/>
            <person name="Sandhu D."/>
            <person name="Valliyodan B."/>
            <person name="Lindquist E."/>
            <person name="Peto M."/>
            <person name="Grant D."/>
            <person name="Shu S."/>
            <person name="Goodstein D."/>
            <person name="Barry K."/>
            <person name="Futrell-Griggs M."/>
            <person name="Abernathy B."/>
            <person name="Du J."/>
            <person name="Tian Z."/>
            <person name="Zhu L."/>
            <person name="Gill N."/>
            <person name="Joshi T."/>
            <person name="Libault M."/>
            <person name="Sethuraman A."/>
            <person name="Zhang X.-C."/>
            <person name="Shinozaki K."/>
            <person name="Nguyen H.T."/>
            <person name="Wing R.A."/>
            <person name="Cregan P."/>
            <person name="Specht J."/>
            <person name="Grimwood J."/>
            <person name="Rokhsar D."/>
            <person name="Stacey G."/>
            <person name="Shoemaker R.C."/>
            <person name="Jackson S.A."/>
        </authorList>
    </citation>
    <scope>NUCLEOTIDE SEQUENCE [LARGE SCALE GENOMIC DNA]</scope>
    <source>
        <strain evidence="3">cv. Williams 82</strain>
        <tissue evidence="2">Callus</tissue>
    </source>
</reference>
<evidence type="ECO:0000313" key="3">
    <source>
        <dbReference type="EnsemblPlants" id="KRG89813"/>
    </source>
</evidence>
<dbReference type="Gramene" id="KRG89813">
    <property type="protein sequence ID" value="KRG89813"/>
    <property type="gene ID" value="GLYMA_20G049000"/>
</dbReference>
<feature type="compositionally biased region" description="Polar residues" evidence="1">
    <location>
        <begin position="15"/>
        <end position="26"/>
    </location>
</feature>
<keyword evidence="4" id="KW-1185">Reference proteome</keyword>